<sequence length="474" mass="54353">MSLEDKCWVAFREGDHEEAVRLLPLVKEPNKIKRNWDHSSLHHLSSGQGWLDDTKELITKYHCDPNERDKGGQNCLHWAARHNHVDVMRYLIDECHCDPMDTDEYGNTVLHKATANGSLDAMKYLIIHHHCDPMATNNEDNEDEVLDVLDSLHSTGLISVLKSEDKVWVIVNKGMLLTEVNGILFAPETFKEHVDIASNTGIVSVSGLTRLFPKYDPDMLICFLKNMELCQQINPSFLKMTNLHQLAVEEEEEGGTEKTGERLLFFPCLLSRDRPDEMTSQMYQFGWCLQCTSKHHFFPPQYFHVLSLCLAYKMALPQKDNPLMRRCTFWKNGLYWFNDHDVGSLVEIVDESQCVLVMMSCEKGYSDNMVSLRRDVIGEVMSVYKESCPSLEVKELVIDPKELAYPVNTPRERTVFSVKDILSAIDKGEKYLVHDNETRTELKEILPDESLSDISNPSLLGGRDIKVRINTQTV</sequence>
<dbReference type="InterPro" id="IPR002110">
    <property type="entry name" value="Ankyrin_rpt"/>
</dbReference>
<dbReference type="SMART" id="SM00248">
    <property type="entry name" value="ANK"/>
    <property type="match status" value="2"/>
</dbReference>
<dbReference type="Gene3D" id="1.25.40.20">
    <property type="entry name" value="Ankyrin repeat-containing domain"/>
    <property type="match status" value="1"/>
</dbReference>
<dbReference type="InParanoid" id="A0A1X7URD0"/>
<dbReference type="Pfam" id="PF12796">
    <property type="entry name" value="Ank_2"/>
    <property type="match status" value="1"/>
</dbReference>
<dbReference type="SUPFAM" id="SSF48403">
    <property type="entry name" value="Ankyrin repeat"/>
    <property type="match status" value="1"/>
</dbReference>
<proteinExistence type="predicted"/>
<dbReference type="PANTHER" id="PTHR24171">
    <property type="entry name" value="ANKYRIN REPEAT DOMAIN-CONTAINING PROTEIN 39-RELATED"/>
    <property type="match status" value="1"/>
</dbReference>
<reference evidence="3" key="1">
    <citation type="submission" date="2017-05" db="UniProtKB">
        <authorList>
            <consortium name="EnsemblMetazoa"/>
        </authorList>
    </citation>
    <scope>IDENTIFICATION</scope>
</reference>
<name>A0A1X7URD0_AMPQE</name>
<evidence type="ECO:0000313" key="3">
    <source>
        <dbReference type="EnsemblMetazoa" id="Aqu2.1.30545_001"/>
    </source>
</evidence>
<dbReference type="AlphaFoldDB" id="A0A1X7URD0"/>
<keyword evidence="2" id="KW-0040">ANK repeat</keyword>
<keyword evidence="1" id="KW-0677">Repeat</keyword>
<dbReference type="EnsemblMetazoa" id="Aqu2.1.30545_001">
    <property type="protein sequence ID" value="Aqu2.1.30545_001"/>
    <property type="gene ID" value="Aqu2.1.30545"/>
</dbReference>
<organism evidence="3">
    <name type="scientific">Amphimedon queenslandica</name>
    <name type="common">Sponge</name>
    <dbReference type="NCBI Taxonomy" id="400682"/>
    <lineage>
        <taxon>Eukaryota</taxon>
        <taxon>Metazoa</taxon>
        <taxon>Porifera</taxon>
        <taxon>Demospongiae</taxon>
        <taxon>Heteroscleromorpha</taxon>
        <taxon>Haplosclerida</taxon>
        <taxon>Niphatidae</taxon>
        <taxon>Amphimedon</taxon>
    </lineage>
</organism>
<accession>A0A1X7URD0</accession>
<evidence type="ECO:0000256" key="1">
    <source>
        <dbReference type="ARBA" id="ARBA00022737"/>
    </source>
</evidence>
<evidence type="ECO:0000256" key="2">
    <source>
        <dbReference type="ARBA" id="ARBA00023043"/>
    </source>
</evidence>
<dbReference type="InterPro" id="IPR036770">
    <property type="entry name" value="Ankyrin_rpt-contain_sf"/>
</dbReference>
<protein>
    <submittedName>
        <fullName evidence="3">Uncharacterized protein</fullName>
    </submittedName>
</protein>